<sequence length="108" mass="12217">MKKQSTDSLRPDRFRYTVCTLNSKTLRKSQRFYPSSPFPFASDPQFSLWQTDVFCLWIGSRERLYCPPRPVSPPCFLCDPSLKALVVPGLSDPGDHVPQQPGAHGGQF</sequence>
<proteinExistence type="predicted"/>
<reference evidence="2 3" key="1">
    <citation type="submission" date="2021-06" db="EMBL/GenBank/DDBJ databases">
        <authorList>
            <person name="Palmer J.M."/>
        </authorList>
    </citation>
    <scope>NUCLEOTIDE SEQUENCE [LARGE SCALE GENOMIC DNA]</scope>
    <source>
        <strain evidence="2 3">XR_2019</strain>
        <tissue evidence="2">Muscle</tissue>
    </source>
</reference>
<name>A0ABV0WRA6_9TELE</name>
<dbReference type="EMBL" id="JAHRIM010061148">
    <property type="protein sequence ID" value="MEQ2271176.1"/>
    <property type="molecule type" value="Genomic_DNA"/>
</dbReference>
<gene>
    <name evidence="2" type="ORF">XENORESO_001183</name>
</gene>
<dbReference type="Proteomes" id="UP001444071">
    <property type="component" value="Unassembled WGS sequence"/>
</dbReference>
<keyword evidence="3" id="KW-1185">Reference proteome</keyword>
<protein>
    <submittedName>
        <fullName evidence="2">Uncharacterized protein</fullName>
    </submittedName>
</protein>
<comment type="caution">
    <text evidence="2">The sequence shown here is derived from an EMBL/GenBank/DDBJ whole genome shotgun (WGS) entry which is preliminary data.</text>
</comment>
<evidence type="ECO:0000313" key="2">
    <source>
        <dbReference type="EMBL" id="MEQ2271176.1"/>
    </source>
</evidence>
<accession>A0ABV0WRA6</accession>
<organism evidence="2 3">
    <name type="scientific">Xenotaenia resolanae</name>
    <dbReference type="NCBI Taxonomy" id="208358"/>
    <lineage>
        <taxon>Eukaryota</taxon>
        <taxon>Metazoa</taxon>
        <taxon>Chordata</taxon>
        <taxon>Craniata</taxon>
        <taxon>Vertebrata</taxon>
        <taxon>Euteleostomi</taxon>
        <taxon>Actinopterygii</taxon>
        <taxon>Neopterygii</taxon>
        <taxon>Teleostei</taxon>
        <taxon>Neoteleostei</taxon>
        <taxon>Acanthomorphata</taxon>
        <taxon>Ovalentaria</taxon>
        <taxon>Atherinomorphae</taxon>
        <taxon>Cyprinodontiformes</taxon>
        <taxon>Goodeidae</taxon>
        <taxon>Xenotaenia</taxon>
    </lineage>
</organism>
<feature type="region of interest" description="Disordered" evidence="1">
    <location>
        <begin position="89"/>
        <end position="108"/>
    </location>
</feature>
<evidence type="ECO:0000256" key="1">
    <source>
        <dbReference type="SAM" id="MobiDB-lite"/>
    </source>
</evidence>
<evidence type="ECO:0000313" key="3">
    <source>
        <dbReference type="Proteomes" id="UP001444071"/>
    </source>
</evidence>